<dbReference type="GO" id="GO:0006520">
    <property type="term" value="P:amino acid metabolic process"/>
    <property type="evidence" value="ECO:0007669"/>
    <property type="project" value="InterPro"/>
</dbReference>
<dbReference type="InterPro" id="IPR050596">
    <property type="entry name" value="AspAT/PAT-like"/>
</dbReference>
<evidence type="ECO:0000313" key="8">
    <source>
        <dbReference type="Proteomes" id="UP000199202"/>
    </source>
</evidence>
<dbReference type="GO" id="GO:0008483">
    <property type="term" value="F:transaminase activity"/>
    <property type="evidence" value="ECO:0007669"/>
    <property type="project" value="UniProtKB-KW"/>
</dbReference>
<dbReference type="EMBL" id="FNDJ01000009">
    <property type="protein sequence ID" value="SDJ23359.1"/>
    <property type="molecule type" value="Genomic_DNA"/>
</dbReference>
<accession>A0A1G8S2B4</accession>
<feature type="domain" description="Aminotransferase class I/classII large" evidence="6">
    <location>
        <begin position="35"/>
        <end position="363"/>
    </location>
</feature>
<reference evidence="7 8" key="1">
    <citation type="submission" date="2016-10" db="EMBL/GenBank/DDBJ databases">
        <authorList>
            <person name="de Groot N.N."/>
        </authorList>
    </citation>
    <scope>NUCLEOTIDE SEQUENCE [LARGE SCALE GENOMIC DNA]</scope>
    <source>
        <strain evidence="7 8">CGMCC 4.6533</strain>
    </source>
</reference>
<evidence type="ECO:0000256" key="3">
    <source>
        <dbReference type="ARBA" id="ARBA00022576"/>
    </source>
</evidence>
<dbReference type="AlphaFoldDB" id="A0A1G8S2B4"/>
<keyword evidence="5" id="KW-0663">Pyridoxal phosphate</keyword>
<keyword evidence="3 7" id="KW-0032">Aminotransferase</keyword>
<sequence>MRPNARFTDVQPIGLDAVAAAAGTDPDVLRLENLDTDVPPPPAAVAATTQALASGEGNSWLPLTGLPVLCEAVAGELRSRTGLDYDPSRQVVITSGGTSAVMPVLLATTEPGETVALTDPTYAGLLQRVRLSGARPHFLPLRVEGGHWRLDRDALTQVTTAAALLLMSPSMPSGVLLDRDDWAAVAETCARTGAYLIYDAAMERLVYDGHPRINPCQVEGLAERTITIGSVSKEYRMIGWRIGWIAGPVDLMDRIRMAVIYNTTVSSGFAQLGAAAALTDPSGSGVDEAAAEYQRRHDTVIDQLAGLPVVRAAGGWSCLVNATALGLTAPELSSRLLRYGRVAATPMTAWGGTIAPDYVRLVYSREPVERLSDLRYRFDTALTSG</sequence>
<dbReference type="SUPFAM" id="SSF53383">
    <property type="entry name" value="PLP-dependent transferases"/>
    <property type="match status" value="1"/>
</dbReference>
<protein>
    <submittedName>
        <fullName evidence="7">Aspartate/methionine/tyrosine aminotransferase</fullName>
    </submittedName>
</protein>
<evidence type="ECO:0000256" key="2">
    <source>
        <dbReference type="ARBA" id="ARBA00007441"/>
    </source>
</evidence>
<evidence type="ECO:0000256" key="5">
    <source>
        <dbReference type="ARBA" id="ARBA00022898"/>
    </source>
</evidence>
<dbReference type="PANTHER" id="PTHR46383">
    <property type="entry name" value="ASPARTATE AMINOTRANSFERASE"/>
    <property type="match status" value="1"/>
</dbReference>
<proteinExistence type="inferred from homology"/>
<dbReference type="CDD" id="cd00609">
    <property type="entry name" value="AAT_like"/>
    <property type="match status" value="1"/>
</dbReference>
<dbReference type="InterPro" id="IPR015421">
    <property type="entry name" value="PyrdxlP-dep_Trfase_major"/>
</dbReference>
<gene>
    <name evidence="7" type="ORF">SAMN05421869_109252</name>
</gene>
<evidence type="ECO:0000256" key="4">
    <source>
        <dbReference type="ARBA" id="ARBA00022679"/>
    </source>
</evidence>
<dbReference type="STRING" id="633440.SAMN05421869_109252"/>
<dbReference type="GO" id="GO:0030170">
    <property type="term" value="F:pyridoxal phosphate binding"/>
    <property type="evidence" value="ECO:0007669"/>
    <property type="project" value="InterPro"/>
</dbReference>
<evidence type="ECO:0000256" key="1">
    <source>
        <dbReference type="ARBA" id="ARBA00001933"/>
    </source>
</evidence>
<dbReference type="InterPro" id="IPR004839">
    <property type="entry name" value="Aminotransferase_I/II_large"/>
</dbReference>
<organism evidence="7 8">
    <name type="scientific">Nonomuraea jiangxiensis</name>
    <dbReference type="NCBI Taxonomy" id="633440"/>
    <lineage>
        <taxon>Bacteria</taxon>
        <taxon>Bacillati</taxon>
        <taxon>Actinomycetota</taxon>
        <taxon>Actinomycetes</taxon>
        <taxon>Streptosporangiales</taxon>
        <taxon>Streptosporangiaceae</taxon>
        <taxon>Nonomuraea</taxon>
    </lineage>
</organism>
<dbReference type="RefSeq" id="WP_090933890.1">
    <property type="nucleotide sequence ID" value="NZ_FNDJ01000009.1"/>
</dbReference>
<dbReference type="Proteomes" id="UP000199202">
    <property type="component" value="Unassembled WGS sequence"/>
</dbReference>
<keyword evidence="8" id="KW-1185">Reference proteome</keyword>
<name>A0A1G8S2B4_9ACTN</name>
<evidence type="ECO:0000313" key="7">
    <source>
        <dbReference type="EMBL" id="SDJ23359.1"/>
    </source>
</evidence>
<dbReference type="InterPro" id="IPR015424">
    <property type="entry name" value="PyrdxlP-dep_Trfase"/>
</dbReference>
<keyword evidence="4 7" id="KW-0808">Transferase</keyword>
<comment type="similarity">
    <text evidence="2">Belongs to the class-I pyridoxal-phosphate-dependent aminotransferase family.</text>
</comment>
<evidence type="ECO:0000259" key="6">
    <source>
        <dbReference type="Pfam" id="PF00155"/>
    </source>
</evidence>
<comment type="cofactor">
    <cofactor evidence="1">
        <name>pyridoxal 5'-phosphate</name>
        <dbReference type="ChEBI" id="CHEBI:597326"/>
    </cofactor>
</comment>
<dbReference type="Pfam" id="PF00155">
    <property type="entry name" value="Aminotran_1_2"/>
    <property type="match status" value="1"/>
</dbReference>
<dbReference type="OrthoDB" id="9763453at2"/>
<dbReference type="Gene3D" id="3.40.640.10">
    <property type="entry name" value="Type I PLP-dependent aspartate aminotransferase-like (Major domain)"/>
    <property type="match status" value="1"/>
</dbReference>